<dbReference type="SUPFAM" id="SSF49599">
    <property type="entry name" value="TRAF domain-like"/>
    <property type="match status" value="1"/>
</dbReference>
<reference evidence="7" key="1">
    <citation type="journal article" date="2020" name="Stud. Mycol.">
        <title>101 Dothideomycetes genomes: a test case for predicting lifestyles and emergence of pathogens.</title>
        <authorList>
            <person name="Haridas S."/>
            <person name="Albert R."/>
            <person name="Binder M."/>
            <person name="Bloem J."/>
            <person name="Labutti K."/>
            <person name="Salamov A."/>
            <person name="Andreopoulos B."/>
            <person name="Baker S."/>
            <person name="Barry K."/>
            <person name="Bills G."/>
            <person name="Bluhm B."/>
            <person name="Cannon C."/>
            <person name="Castanera R."/>
            <person name="Culley D."/>
            <person name="Daum C."/>
            <person name="Ezra D."/>
            <person name="Gonzalez J."/>
            <person name="Henrissat B."/>
            <person name="Kuo A."/>
            <person name="Liang C."/>
            <person name="Lipzen A."/>
            <person name="Lutzoni F."/>
            <person name="Magnuson J."/>
            <person name="Mondo S."/>
            <person name="Nolan M."/>
            <person name="Ohm R."/>
            <person name="Pangilinan J."/>
            <person name="Park H.-J."/>
            <person name="Ramirez L."/>
            <person name="Alfaro M."/>
            <person name="Sun H."/>
            <person name="Tritt A."/>
            <person name="Yoshinaga Y."/>
            <person name="Zwiers L.-H."/>
            <person name="Turgeon B."/>
            <person name="Goodwin S."/>
            <person name="Spatafora J."/>
            <person name="Crous P."/>
            <person name="Grigoriev I."/>
        </authorList>
    </citation>
    <scope>NUCLEOTIDE SEQUENCE</scope>
    <source>
        <strain evidence="7">CBS 262.69</strain>
    </source>
</reference>
<dbReference type="SUPFAM" id="SSF57850">
    <property type="entry name" value="RING/U-box"/>
    <property type="match status" value="1"/>
</dbReference>
<dbReference type="InterPro" id="IPR001293">
    <property type="entry name" value="Znf_TRAF"/>
</dbReference>
<name>A0A6G1HZI9_9PEZI</name>
<feature type="domain" description="TRAF-type" evidence="6">
    <location>
        <begin position="99"/>
        <end position="137"/>
    </location>
</feature>
<dbReference type="Pfam" id="PF02176">
    <property type="entry name" value="zf-TRAF"/>
    <property type="match status" value="1"/>
</dbReference>
<gene>
    <name evidence="7" type="ORF">EJ06DRAFT_475916</name>
</gene>
<evidence type="ECO:0000313" key="7">
    <source>
        <dbReference type="EMBL" id="KAF2401473.1"/>
    </source>
</evidence>
<dbReference type="Gene3D" id="3.30.40.10">
    <property type="entry name" value="Zinc/RING finger domain, C3HC4 (zinc finger)"/>
    <property type="match status" value="2"/>
</dbReference>
<keyword evidence="8" id="KW-1185">Reference proteome</keyword>
<keyword evidence="3 4" id="KW-0862">Zinc</keyword>
<dbReference type="Proteomes" id="UP000799640">
    <property type="component" value="Unassembled WGS sequence"/>
</dbReference>
<dbReference type="PROSITE" id="PS50089">
    <property type="entry name" value="ZF_RING_2"/>
    <property type="match status" value="1"/>
</dbReference>
<sequence length="246" mass="27638">MIETDPNYDSARLNIAVDFGGLDYVADPNDRLKCPICRNPFLQPIEVGTCGHLFCASCIYEYVDSAVHNAHLCPECRGPIDFFGVASRVITQLLDELTVYCPNRRDGCTAEVQRCSIVGHVSNDCGFQQIPCPDEKCDKTIERRQAEKWCMHKKVECEYCHLGVVEKDLEVSCLTVCPDAFAECPDCKTPFLRLEFLKHQPECPNTTINCPGSYLGCPLTSSRDEIQVHAKTCPMALMTPKFQKMQ</sequence>
<evidence type="ECO:0000256" key="4">
    <source>
        <dbReference type="PROSITE-ProRule" id="PRU00207"/>
    </source>
</evidence>
<dbReference type="GO" id="GO:0008270">
    <property type="term" value="F:zinc ion binding"/>
    <property type="evidence" value="ECO:0007669"/>
    <property type="project" value="UniProtKB-KW"/>
</dbReference>
<keyword evidence="2 4" id="KW-0863">Zinc-finger</keyword>
<feature type="non-terminal residue" evidence="7">
    <location>
        <position position="246"/>
    </location>
</feature>
<organism evidence="7 8">
    <name type="scientific">Trichodelitschia bisporula</name>
    <dbReference type="NCBI Taxonomy" id="703511"/>
    <lineage>
        <taxon>Eukaryota</taxon>
        <taxon>Fungi</taxon>
        <taxon>Dikarya</taxon>
        <taxon>Ascomycota</taxon>
        <taxon>Pezizomycotina</taxon>
        <taxon>Dothideomycetes</taxon>
        <taxon>Dothideomycetes incertae sedis</taxon>
        <taxon>Phaeotrichales</taxon>
        <taxon>Phaeotrichaceae</taxon>
        <taxon>Trichodelitschia</taxon>
    </lineage>
</organism>
<dbReference type="PANTHER" id="PTHR10131:SF94">
    <property type="entry name" value="TNF RECEPTOR-ASSOCIATED FACTOR 4"/>
    <property type="match status" value="1"/>
</dbReference>
<dbReference type="PROSITE" id="PS50145">
    <property type="entry name" value="ZF_TRAF"/>
    <property type="match status" value="2"/>
</dbReference>
<keyword evidence="1 4" id="KW-0479">Metal-binding</keyword>
<evidence type="ECO:0000256" key="3">
    <source>
        <dbReference type="ARBA" id="ARBA00022833"/>
    </source>
</evidence>
<feature type="zinc finger region" description="TRAF-type" evidence="4">
    <location>
        <begin position="161"/>
        <end position="227"/>
    </location>
</feature>
<evidence type="ECO:0000256" key="2">
    <source>
        <dbReference type="ARBA" id="ARBA00022771"/>
    </source>
</evidence>
<dbReference type="InterPro" id="IPR018957">
    <property type="entry name" value="Znf_C3HC4_RING-type"/>
</dbReference>
<dbReference type="PANTHER" id="PTHR10131">
    <property type="entry name" value="TNF RECEPTOR ASSOCIATED FACTOR"/>
    <property type="match status" value="1"/>
</dbReference>
<dbReference type="OrthoDB" id="1630758at2759"/>
<feature type="zinc finger region" description="TRAF-type" evidence="4">
    <location>
        <begin position="99"/>
        <end position="137"/>
    </location>
</feature>
<evidence type="ECO:0000313" key="8">
    <source>
        <dbReference type="Proteomes" id="UP000799640"/>
    </source>
</evidence>
<dbReference type="InterPro" id="IPR001841">
    <property type="entry name" value="Znf_RING"/>
</dbReference>
<protein>
    <submittedName>
        <fullName evidence="7">Uncharacterized protein</fullName>
    </submittedName>
</protein>
<dbReference type="AlphaFoldDB" id="A0A6G1HZI9"/>
<feature type="domain" description="TRAF-type" evidence="6">
    <location>
        <begin position="161"/>
        <end position="227"/>
    </location>
</feature>
<proteinExistence type="predicted"/>
<dbReference type="EMBL" id="ML996693">
    <property type="protein sequence ID" value="KAF2401473.1"/>
    <property type="molecule type" value="Genomic_DNA"/>
</dbReference>
<evidence type="ECO:0000256" key="1">
    <source>
        <dbReference type="ARBA" id="ARBA00022723"/>
    </source>
</evidence>
<evidence type="ECO:0000259" key="5">
    <source>
        <dbReference type="PROSITE" id="PS50089"/>
    </source>
</evidence>
<dbReference type="PROSITE" id="PS00518">
    <property type="entry name" value="ZF_RING_1"/>
    <property type="match status" value="1"/>
</dbReference>
<evidence type="ECO:0000259" key="6">
    <source>
        <dbReference type="PROSITE" id="PS50145"/>
    </source>
</evidence>
<dbReference type="SMART" id="SM00184">
    <property type="entry name" value="RING"/>
    <property type="match status" value="1"/>
</dbReference>
<dbReference type="Pfam" id="PF00097">
    <property type="entry name" value="zf-C3HC4"/>
    <property type="match status" value="1"/>
</dbReference>
<dbReference type="InterPro" id="IPR013083">
    <property type="entry name" value="Znf_RING/FYVE/PHD"/>
</dbReference>
<accession>A0A6G1HZI9</accession>
<dbReference type="InterPro" id="IPR017907">
    <property type="entry name" value="Znf_RING_CS"/>
</dbReference>
<feature type="domain" description="RING-type" evidence="5">
    <location>
        <begin position="34"/>
        <end position="77"/>
    </location>
</feature>